<dbReference type="InterPro" id="IPR008962">
    <property type="entry name" value="PapD-like_sf"/>
</dbReference>
<evidence type="ECO:0000313" key="2">
    <source>
        <dbReference type="Proteomes" id="UP001303046"/>
    </source>
</evidence>
<protein>
    <submittedName>
        <fullName evidence="1">Uncharacterized protein</fullName>
    </submittedName>
</protein>
<comment type="caution">
    <text evidence="1">The sequence shown here is derived from an EMBL/GenBank/DDBJ whole genome shotgun (WGS) entry which is preliminary data.</text>
</comment>
<reference evidence="1 2" key="1">
    <citation type="submission" date="2023-08" db="EMBL/GenBank/DDBJ databases">
        <title>A Necator americanus chromosomal reference genome.</title>
        <authorList>
            <person name="Ilik V."/>
            <person name="Petrzelkova K.J."/>
            <person name="Pardy F."/>
            <person name="Fuh T."/>
            <person name="Niatou-Singa F.S."/>
            <person name="Gouil Q."/>
            <person name="Baker L."/>
            <person name="Ritchie M.E."/>
            <person name="Jex A.R."/>
            <person name="Gazzola D."/>
            <person name="Li H."/>
            <person name="Toshio Fujiwara R."/>
            <person name="Zhan B."/>
            <person name="Aroian R.V."/>
            <person name="Pafco B."/>
            <person name="Schwarz E.M."/>
        </authorList>
    </citation>
    <scope>NUCLEOTIDE SEQUENCE [LARGE SCALE GENOMIC DNA]</scope>
    <source>
        <strain evidence="1 2">Aroian</strain>
        <tissue evidence="1">Whole animal</tissue>
    </source>
</reference>
<name>A0ABR1DQN4_NECAM</name>
<dbReference type="InterPro" id="IPR013783">
    <property type="entry name" value="Ig-like_fold"/>
</dbReference>
<keyword evidence="2" id="KW-1185">Reference proteome</keyword>
<dbReference type="KEGG" id="nai:NECAME_12336"/>
<sequence>MGYELHVEPSKCTITTSGGKSKHKLINYCDRNLAYKIVFAAGSKYSVPPDKMSGVIDVGKSAEVEITRKTGKGPEEVMTVEYAPANPDPSKGKNGEIAGQTVVKLKPTE</sequence>
<dbReference type="EMBL" id="JAVFWL010000004">
    <property type="protein sequence ID" value="KAK6752680.1"/>
    <property type="molecule type" value="Genomic_DNA"/>
</dbReference>
<dbReference type="CTD" id="25352364"/>
<proteinExistence type="predicted"/>
<dbReference type="Gene3D" id="2.60.40.10">
    <property type="entry name" value="Immunoglobulins"/>
    <property type="match status" value="1"/>
</dbReference>
<gene>
    <name evidence="1" type="primary">Necator_chrIV.g17143</name>
    <name evidence="1" type="ORF">RB195_003845</name>
</gene>
<dbReference type="SUPFAM" id="SSF49354">
    <property type="entry name" value="PapD-like"/>
    <property type="match status" value="1"/>
</dbReference>
<evidence type="ECO:0000313" key="1">
    <source>
        <dbReference type="EMBL" id="KAK6752680.1"/>
    </source>
</evidence>
<dbReference type="InterPro" id="IPR000535">
    <property type="entry name" value="MSP_dom"/>
</dbReference>
<dbReference type="Proteomes" id="UP001303046">
    <property type="component" value="Unassembled WGS sequence"/>
</dbReference>
<accession>A0ABR1DQN4</accession>
<organism evidence="1 2">
    <name type="scientific">Necator americanus</name>
    <name type="common">Human hookworm</name>
    <dbReference type="NCBI Taxonomy" id="51031"/>
    <lineage>
        <taxon>Eukaryota</taxon>
        <taxon>Metazoa</taxon>
        <taxon>Ecdysozoa</taxon>
        <taxon>Nematoda</taxon>
        <taxon>Chromadorea</taxon>
        <taxon>Rhabditida</taxon>
        <taxon>Rhabditina</taxon>
        <taxon>Rhabditomorpha</taxon>
        <taxon>Strongyloidea</taxon>
        <taxon>Ancylostomatidae</taxon>
        <taxon>Bunostominae</taxon>
        <taxon>Necator</taxon>
    </lineage>
</organism>
<dbReference type="Pfam" id="PF00635">
    <property type="entry name" value="Motile_Sperm"/>
    <property type="match status" value="1"/>
</dbReference>